<dbReference type="GO" id="GO:0005886">
    <property type="term" value="C:plasma membrane"/>
    <property type="evidence" value="ECO:0007669"/>
    <property type="project" value="UniProtKB-SubCell"/>
</dbReference>
<evidence type="ECO:0000256" key="8">
    <source>
        <dbReference type="SAM" id="Phobius"/>
    </source>
</evidence>
<evidence type="ECO:0000313" key="9">
    <source>
        <dbReference type="EMBL" id="REG84828.1"/>
    </source>
</evidence>
<comment type="similarity">
    <text evidence="2">Belongs to the auxin efflux carrier (TC 2.A.69) family.</text>
</comment>
<feature type="transmembrane region" description="Helical" evidence="8">
    <location>
        <begin position="262"/>
        <end position="281"/>
    </location>
</feature>
<dbReference type="AlphaFoldDB" id="A0A3E0DTL7"/>
<keyword evidence="6 8" id="KW-1133">Transmembrane helix</keyword>
<evidence type="ECO:0000256" key="4">
    <source>
        <dbReference type="ARBA" id="ARBA00022475"/>
    </source>
</evidence>
<feature type="transmembrane region" description="Helical" evidence="8">
    <location>
        <begin position="233"/>
        <end position="256"/>
    </location>
</feature>
<dbReference type="GO" id="GO:0055085">
    <property type="term" value="P:transmembrane transport"/>
    <property type="evidence" value="ECO:0007669"/>
    <property type="project" value="InterPro"/>
</dbReference>
<feature type="transmembrane region" description="Helical" evidence="8">
    <location>
        <begin position="167"/>
        <end position="192"/>
    </location>
</feature>
<dbReference type="OrthoDB" id="9805563at2"/>
<proteinExistence type="inferred from homology"/>
<evidence type="ECO:0000256" key="5">
    <source>
        <dbReference type="ARBA" id="ARBA00022692"/>
    </source>
</evidence>
<name>A0A3E0DTL7_9GAMM</name>
<reference evidence="9 10" key="1">
    <citation type="submission" date="2018-08" db="EMBL/GenBank/DDBJ databases">
        <title>Genomic Encyclopedia of Type Strains, Phase III (KMG-III): the genomes of soil and plant-associated and newly described type strains.</title>
        <authorList>
            <person name="Whitman W."/>
        </authorList>
    </citation>
    <scope>NUCLEOTIDE SEQUENCE [LARGE SCALE GENOMIC DNA]</scope>
    <source>
        <strain evidence="9 10">CECT 7375</strain>
    </source>
</reference>
<evidence type="ECO:0008006" key="11">
    <source>
        <dbReference type="Google" id="ProtNLM"/>
    </source>
</evidence>
<keyword evidence="3" id="KW-0813">Transport</keyword>
<evidence type="ECO:0000256" key="6">
    <source>
        <dbReference type="ARBA" id="ARBA00022989"/>
    </source>
</evidence>
<dbReference type="InterPro" id="IPR038770">
    <property type="entry name" value="Na+/solute_symporter_sf"/>
</dbReference>
<keyword evidence="10" id="KW-1185">Reference proteome</keyword>
<comment type="caution">
    <text evidence="9">The sequence shown here is derived from an EMBL/GenBank/DDBJ whole genome shotgun (WGS) entry which is preliminary data.</text>
</comment>
<dbReference type="EMBL" id="QUNG01000003">
    <property type="protein sequence ID" value="REG84828.1"/>
    <property type="molecule type" value="Genomic_DNA"/>
</dbReference>
<organism evidence="9 10">
    <name type="scientific">Marinomonas pollencensis</name>
    <dbReference type="NCBI Taxonomy" id="491954"/>
    <lineage>
        <taxon>Bacteria</taxon>
        <taxon>Pseudomonadati</taxon>
        <taxon>Pseudomonadota</taxon>
        <taxon>Gammaproteobacteria</taxon>
        <taxon>Oceanospirillales</taxon>
        <taxon>Oceanospirillaceae</taxon>
        <taxon>Marinomonas</taxon>
    </lineage>
</organism>
<dbReference type="Gene3D" id="1.20.1530.20">
    <property type="match status" value="1"/>
</dbReference>
<keyword evidence="7 8" id="KW-0472">Membrane</keyword>
<evidence type="ECO:0000256" key="3">
    <source>
        <dbReference type="ARBA" id="ARBA00022448"/>
    </source>
</evidence>
<evidence type="ECO:0000313" key="10">
    <source>
        <dbReference type="Proteomes" id="UP000256542"/>
    </source>
</evidence>
<feature type="transmembrane region" description="Helical" evidence="8">
    <location>
        <begin position="123"/>
        <end position="146"/>
    </location>
</feature>
<evidence type="ECO:0000256" key="2">
    <source>
        <dbReference type="ARBA" id="ARBA00010145"/>
    </source>
</evidence>
<dbReference type="InterPro" id="IPR004776">
    <property type="entry name" value="Mem_transp_PIN-like"/>
</dbReference>
<dbReference type="PANTHER" id="PTHR36838:SF4">
    <property type="entry name" value="AUXIN EFFLUX CARRIER FAMILY PROTEIN"/>
    <property type="match status" value="1"/>
</dbReference>
<sequence>MFSLSMAIIPIFLLLMLGALCQRFRFPMEGFWQGVDKLTYWLLFPALLFYKTSQIDFSNPLLASYALILLCALIVTALFTFASAWLVGAKAPTGSSMLQAGVRFNTFIVLALAGSLYGNEGLIYAALGASVLIPSVNVFLVVSMVLMHGKPSANEAGSKVYPSLPKLLSGALIRNPLIISIVLGSSLNLLGVTPVPVISDMAELLSKAALPMVLLAVGASVRLDVIRSVGMTFVLSTMARFMVFPAVIGGMCWWLGMTGLPALVAILFGVVPTATSAYALARQLGGDAERMAAYITLQTILCVVTLPASVWLSQWVFG</sequence>
<evidence type="ECO:0000256" key="7">
    <source>
        <dbReference type="ARBA" id="ARBA00023136"/>
    </source>
</evidence>
<evidence type="ECO:0000256" key="1">
    <source>
        <dbReference type="ARBA" id="ARBA00004651"/>
    </source>
</evidence>
<protein>
    <recommendedName>
        <fullName evidence="11">AEC family transporter</fullName>
    </recommendedName>
</protein>
<feature type="transmembrane region" description="Helical" evidence="8">
    <location>
        <begin position="62"/>
        <end position="88"/>
    </location>
</feature>
<dbReference type="Pfam" id="PF03547">
    <property type="entry name" value="Mem_trans"/>
    <property type="match status" value="1"/>
</dbReference>
<feature type="transmembrane region" description="Helical" evidence="8">
    <location>
        <begin position="204"/>
        <end position="221"/>
    </location>
</feature>
<accession>A0A3E0DTL7</accession>
<dbReference type="PANTHER" id="PTHR36838">
    <property type="entry name" value="AUXIN EFFLUX CARRIER FAMILY PROTEIN"/>
    <property type="match status" value="1"/>
</dbReference>
<feature type="transmembrane region" description="Helical" evidence="8">
    <location>
        <begin position="293"/>
        <end position="317"/>
    </location>
</feature>
<keyword evidence="4" id="KW-1003">Cell membrane</keyword>
<comment type="subcellular location">
    <subcellularLocation>
        <location evidence="1">Cell membrane</location>
        <topology evidence="1">Multi-pass membrane protein</topology>
    </subcellularLocation>
</comment>
<gene>
    <name evidence="9" type="ORF">DFP81_10322</name>
</gene>
<dbReference type="Proteomes" id="UP000256542">
    <property type="component" value="Unassembled WGS sequence"/>
</dbReference>
<dbReference type="RefSeq" id="WP_115896717.1">
    <property type="nucleotide sequence ID" value="NZ_QUNG01000003.1"/>
</dbReference>
<feature type="transmembrane region" description="Helical" evidence="8">
    <location>
        <begin position="100"/>
        <end position="117"/>
    </location>
</feature>
<keyword evidence="5 8" id="KW-0812">Transmembrane</keyword>